<organism evidence="1 2">
    <name type="scientific">Penicillium brasilianum</name>
    <dbReference type="NCBI Taxonomy" id="104259"/>
    <lineage>
        <taxon>Eukaryota</taxon>
        <taxon>Fungi</taxon>
        <taxon>Dikarya</taxon>
        <taxon>Ascomycota</taxon>
        <taxon>Pezizomycotina</taxon>
        <taxon>Eurotiomycetes</taxon>
        <taxon>Eurotiomycetidae</taxon>
        <taxon>Eurotiales</taxon>
        <taxon>Aspergillaceae</taxon>
        <taxon>Penicillium</taxon>
    </lineage>
</organism>
<dbReference type="Proteomes" id="UP000190744">
    <property type="component" value="Unassembled WGS sequence"/>
</dbReference>
<accession>A0A1S9RA00</accession>
<sequence>MAEYYSADAKIPVTGFDPELSAQLHNRIFERAWISAGRDVASLPSKSWWEESSPIPVDLASRLNPNLIQFLRSARAIMFEPSSEFHFFYYLLAFHGKHEIQQESLLRKWGDRLVWLYPSTRTKSDEEVGIVFDQETELASFVPDWENLVWYDLGLWSWRPLQHILQAYLDIIDRGKITTYSDSGKADHGRFRVFPWEIHQYTLKDVEGGVTAFTRLLDAIEARLPSSSTDGNTLEQLSFEKLALPYSESVIGALSINAVPLPDDFSRLFPPDKFMNQPFAKCHNNDRFPKSFITSQSTTDFPLLLFRGEQENKSPWGWPWFPRGIRADIPAGLYIEPTDEYFNWESSNASRLLLPFEIGKNGFARSSNGVPFIKDLRGTESLSDQLYQSDSFSGYSGYLPWDSRSSYLHRVLDNWAERVEMGDWLVGHDGVVGGFDKFKEADTEKHWKEYVIPCHLYETTDEDCKGLDVSMFTVSKGALLKRTLPSHDYTVSVELTTSRLRINLNFEVKNRHVQSYG</sequence>
<proteinExistence type="predicted"/>
<evidence type="ECO:0000313" key="2">
    <source>
        <dbReference type="Proteomes" id="UP000190744"/>
    </source>
</evidence>
<evidence type="ECO:0000313" key="1">
    <source>
        <dbReference type="EMBL" id="OOQ82231.1"/>
    </source>
</evidence>
<comment type="caution">
    <text evidence="1">The sequence shown here is derived from an EMBL/GenBank/DDBJ whole genome shotgun (WGS) entry which is preliminary data.</text>
</comment>
<reference evidence="2" key="1">
    <citation type="submission" date="2015-09" db="EMBL/GenBank/DDBJ databases">
        <authorList>
            <person name="Fill T.P."/>
            <person name="Baretta J.F."/>
            <person name="de Almeida L.G."/>
            <person name="Rocha M."/>
            <person name="de Souza D.H."/>
            <person name="Malavazi I."/>
            <person name="Cerdeira L.T."/>
            <person name="Hong H."/>
            <person name="Samborskyy M."/>
            <person name="de Vasconcelos A.T."/>
            <person name="Leadlay P."/>
            <person name="Rodrigues-Filho E."/>
        </authorList>
    </citation>
    <scope>NUCLEOTIDE SEQUENCE [LARGE SCALE GENOMIC DNA]</scope>
    <source>
        <strain evidence="2">LaBioMMi 136</strain>
    </source>
</reference>
<dbReference type="AlphaFoldDB" id="A0A1S9RA00"/>
<gene>
    <name evidence="1" type="ORF">PEBR_39792</name>
</gene>
<dbReference type="EMBL" id="LJBN01000225">
    <property type="protein sequence ID" value="OOQ82231.1"/>
    <property type="molecule type" value="Genomic_DNA"/>
</dbReference>
<name>A0A1S9RA00_PENBI</name>
<protein>
    <submittedName>
        <fullName evidence="1">Uncharacterized protein</fullName>
    </submittedName>
</protein>